<dbReference type="Proteomes" id="UP000499080">
    <property type="component" value="Unassembled WGS sequence"/>
</dbReference>
<gene>
    <name evidence="1" type="ORF">AVEN_178142_1</name>
</gene>
<reference evidence="1 2" key="1">
    <citation type="journal article" date="2019" name="Sci. Rep.">
        <title>Orb-weaving spider Araneus ventricosus genome elucidates the spidroin gene catalogue.</title>
        <authorList>
            <person name="Kono N."/>
            <person name="Nakamura H."/>
            <person name="Ohtoshi R."/>
            <person name="Moran D.A.P."/>
            <person name="Shinohara A."/>
            <person name="Yoshida Y."/>
            <person name="Fujiwara M."/>
            <person name="Mori M."/>
            <person name="Tomita M."/>
            <person name="Arakawa K."/>
        </authorList>
    </citation>
    <scope>NUCLEOTIDE SEQUENCE [LARGE SCALE GENOMIC DNA]</scope>
</reference>
<keyword evidence="2" id="KW-1185">Reference proteome</keyword>
<name>A0A4Y2GAM6_ARAVE</name>
<dbReference type="EMBL" id="BGPR01001313">
    <property type="protein sequence ID" value="GBM50872.1"/>
    <property type="molecule type" value="Genomic_DNA"/>
</dbReference>
<organism evidence="1 2">
    <name type="scientific">Araneus ventricosus</name>
    <name type="common">Orbweaver spider</name>
    <name type="synonym">Epeira ventricosa</name>
    <dbReference type="NCBI Taxonomy" id="182803"/>
    <lineage>
        <taxon>Eukaryota</taxon>
        <taxon>Metazoa</taxon>
        <taxon>Ecdysozoa</taxon>
        <taxon>Arthropoda</taxon>
        <taxon>Chelicerata</taxon>
        <taxon>Arachnida</taxon>
        <taxon>Araneae</taxon>
        <taxon>Araneomorphae</taxon>
        <taxon>Entelegynae</taxon>
        <taxon>Araneoidea</taxon>
        <taxon>Araneidae</taxon>
        <taxon>Araneus</taxon>
    </lineage>
</organism>
<evidence type="ECO:0000313" key="1">
    <source>
        <dbReference type="EMBL" id="GBM50872.1"/>
    </source>
</evidence>
<comment type="caution">
    <text evidence="1">The sequence shown here is derived from an EMBL/GenBank/DDBJ whole genome shotgun (WGS) entry which is preliminary data.</text>
</comment>
<dbReference type="OrthoDB" id="8187571at2759"/>
<accession>A0A4Y2GAM6</accession>
<dbReference type="AlphaFoldDB" id="A0A4Y2GAM6"/>
<protein>
    <submittedName>
        <fullName evidence="1">Uncharacterized protein</fullName>
    </submittedName>
</protein>
<sequence length="96" mass="11353">MRMKVRRQILLSGSEEDWVPPDDHDYFYVKCDSIEDSDYLNLEKDLEVNDFVLVKLLNEDKRISKFSVAKVLDHKSPDEWKAIFLTEMTQASNKKN</sequence>
<evidence type="ECO:0000313" key="2">
    <source>
        <dbReference type="Proteomes" id="UP000499080"/>
    </source>
</evidence>
<proteinExistence type="predicted"/>